<gene>
    <name evidence="1" type="ORF">DW228_05985</name>
</gene>
<sequence length="68" mass="7787">MLLPLYLLVRKDGFQVGIISGISSKLNERFCINGTIGYLGYRDKYWGEEGLGVHLNSSDLKFGFYYLF</sequence>
<protein>
    <submittedName>
        <fullName evidence="1">Uncharacterized protein</fullName>
    </submittedName>
</protein>
<comment type="caution">
    <text evidence="1">The sequence shown here is derived from an EMBL/GenBank/DDBJ whole genome shotgun (WGS) entry which is preliminary data.</text>
</comment>
<accession>A0A396C9N4</accession>
<dbReference type="AlphaFoldDB" id="A0A396C9N4"/>
<dbReference type="Proteomes" id="UP000266644">
    <property type="component" value="Unassembled WGS sequence"/>
</dbReference>
<organism evidence="1 2">
    <name type="scientific">Bacteroides fragilis</name>
    <dbReference type="NCBI Taxonomy" id="817"/>
    <lineage>
        <taxon>Bacteria</taxon>
        <taxon>Pseudomonadati</taxon>
        <taxon>Bacteroidota</taxon>
        <taxon>Bacteroidia</taxon>
        <taxon>Bacteroidales</taxon>
        <taxon>Bacteroidaceae</taxon>
        <taxon>Bacteroides</taxon>
    </lineage>
</organism>
<evidence type="ECO:0000313" key="2">
    <source>
        <dbReference type="Proteomes" id="UP000266644"/>
    </source>
</evidence>
<dbReference type="EMBL" id="QRJE01000008">
    <property type="protein sequence ID" value="RHH14346.1"/>
    <property type="molecule type" value="Genomic_DNA"/>
</dbReference>
<evidence type="ECO:0000313" key="1">
    <source>
        <dbReference type="EMBL" id="RHH14346.1"/>
    </source>
</evidence>
<proteinExistence type="predicted"/>
<name>A0A396C9N4_BACFG</name>
<reference evidence="1 2" key="1">
    <citation type="submission" date="2018-08" db="EMBL/GenBank/DDBJ databases">
        <title>A genome reference for cultivated species of the human gut microbiota.</title>
        <authorList>
            <person name="Zou Y."/>
            <person name="Xue W."/>
            <person name="Luo G."/>
        </authorList>
    </citation>
    <scope>NUCLEOTIDE SEQUENCE [LARGE SCALE GENOMIC DNA]</scope>
    <source>
        <strain evidence="1 2">AM18-6</strain>
    </source>
</reference>